<keyword evidence="3" id="KW-1185">Reference proteome</keyword>
<dbReference type="PANTHER" id="PTHR36336">
    <property type="entry name" value="OS09G0560400 PROTEIN"/>
    <property type="match status" value="1"/>
</dbReference>
<gene>
    <name evidence="2" type="ORF">DCAR_0833077</name>
</gene>
<protein>
    <submittedName>
        <fullName evidence="2">Uncharacterized protein</fullName>
    </submittedName>
</protein>
<evidence type="ECO:0000256" key="1">
    <source>
        <dbReference type="SAM" id="Phobius"/>
    </source>
</evidence>
<evidence type="ECO:0000313" key="2">
    <source>
        <dbReference type="EMBL" id="WOH13567.1"/>
    </source>
</evidence>
<organism evidence="2 3">
    <name type="scientific">Daucus carota subsp. sativus</name>
    <name type="common">Carrot</name>
    <dbReference type="NCBI Taxonomy" id="79200"/>
    <lineage>
        <taxon>Eukaryota</taxon>
        <taxon>Viridiplantae</taxon>
        <taxon>Streptophyta</taxon>
        <taxon>Embryophyta</taxon>
        <taxon>Tracheophyta</taxon>
        <taxon>Spermatophyta</taxon>
        <taxon>Magnoliopsida</taxon>
        <taxon>eudicotyledons</taxon>
        <taxon>Gunneridae</taxon>
        <taxon>Pentapetalae</taxon>
        <taxon>asterids</taxon>
        <taxon>campanulids</taxon>
        <taxon>Apiales</taxon>
        <taxon>Apiaceae</taxon>
        <taxon>Apioideae</taxon>
        <taxon>Scandiceae</taxon>
        <taxon>Daucinae</taxon>
        <taxon>Daucus</taxon>
        <taxon>Daucus sect. Daucus</taxon>
    </lineage>
</organism>
<keyword evidence="1" id="KW-0472">Membrane</keyword>
<sequence>MSTYLFYLKHKIIFKTPQYAIVQVTIKTQRNEAPPPQVKTRDLHSKSMAYSIILILCFLLPASSHLETERGSELGRRLLMSFKETPEGLNITYDCSPSGPCIPCLYAEKNDGKYRCSETGYRIPLRCEESKAVSKEKVSNKESGAVKQRSLLDNKSASKGGADSYITYRSCIPATNEEKISVLGFEGIMLFLLILSGSFVYFRRKGNVHVSGAVRVPTSSRF</sequence>
<reference evidence="2" key="2">
    <citation type="submission" date="2022-03" db="EMBL/GenBank/DDBJ databases">
        <title>Draft title - Genomic analysis of global carrot germplasm unveils the trajectory of domestication and the origin of high carotenoid orange carrot.</title>
        <authorList>
            <person name="Iorizzo M."/>
            <person name="Ellison S."/>
            <person name="Senalik D."/>
            <person name="Macko-Podgorni A."/>
            <person name="Grzebelus D."/>
            <person name="Bostan H."/>
            <person name="Rolling W."/>
            <person name="Curaba J."/>
            <person name="Simon P."/>
        </authorList>
    </citation>
    <scope>NUCLEOTIDE SEQUENCE</scope>
    <source>
        <tissue evidence="2">Leaf</tissue>
    </source>
</reference>
<reference evidence="2" key="1">
    <citation type="journal article" date="2016" name="Nat. Genet.">
        <title>A high-quality carrot genome assembly provides new insights into carotenoid accumulation and asterid genome evolution.</title>
        <authorList>
            <person name="Iorizzo M."/>
            <person name="Ellison S."/>
            <person name="Senalik D."/>
            <person name="Zeng P."/>
            <person name="Satapoomin P."/>
            <person name="Huang J."/>
            <person name="Bowman M."/>
            <person name="Iovene M."/>
            <person name="Sanseverino W."/>
            <person name="Cavagnaro P."/>
            <person name="Yildiz M."/>
            <person name="Macko-Podgorni A."/>
            <person name="Moranska E."/>
            <person name="Grzebelus E."/>
            <person name="Grzebelus D."/>
            <person name="Ashrafi H."/>
            <person name="Zheng Z."/>
            <person name="Cheng S."/>
            <person name="Spooner D."/>
            <person name="Van Deynze A."/>
            <person name="Simon P."/>
        </authorList>
    </citation>
    <scope>NUCLEOTIDE SEQUENCE</scope>
    <source>
        <tissue evidence="2">Leaf</tissue>
    </source>
</reference>
<evidence type="ECO:0000313" key="3">
    <source>
        <dbReference type="Proteomes" id="UP000077755"/>
    </source>
</evidence>
<dbReference type="EMBL" id="CP093350">
    <property type="protein sequence ID" value="WOH13567.1"/>
    <property type="molecule type" value="Genomic_DNA"/>
</dbReference>
<dbReference type="PANTHER" id="PTHR36336:SF1">
    <property type="entry name" value="OS09G0560400 PROTEIN"/>
    <property type="match status" value="1"/>
</dbReference>
<proteinExistence type="predicted"/>
<name>A0AAF1BE04_DAUCS</name>
<keyword evidence="1" id="KW-1133">Transmembrane helix</keyword>
<dbReference type="AlphaFoldDB" id="A0AAF1BE04"/>
<feature type="transmembrane region" description="Helical" evidence="1">
    <location>
        <begin position="182"/>
        <end position="202"/>
    </location>
</feature>
<dbReference type="Proteomes" id="UP000077755">
    <property type="component" value="Chromosome 8"/>
</dbReference>
<keyword evidence="1" id="KW-0812">Transmembrane</keyword>
<accession>A0AAF1BE04</accession>